<dbReference type="EMBL" id="FXZK01000009">
    <property type="protein sequence ID" value="SMY09437.1"/>
    <property type="molecule type" value="Genomic_DNA"/>
</dbReference>
<evidence type="ECO:0000313" key="3">
    <source>
        <dbReference type="Proteomes" id="UP000201613"/>
    </source>
</evidence>
<keyword evidence="1" id="KW-0472">Membrane</keyword>
<keyword evidence="1" id="KW-1133">Transmembrane helix</keyword>
<dbReference type="Pfam" id="PF10617">
    <property type="entry name" value="DUF2474"/>
    <property type="match status" value="1"/>
</dbReference>
<feature type="transmembrane region" description="Helical" evidence="1">
    <location>
        <begin position="12"/>
        <end position="34"/>
    </location>
</feature>
<evidence type="ECO:0008006" key="4">
    <source>
        <dbReference type="Google" id="ProtNLM"/>
    </source>
</evidence>
<sequence length="36" mass="4161">MRNTALRKFGWFFAIWLGSVLALAIVAYAIRWAIHP</sequence>
<evidence type="ECO:0000313" key="2">
    <source>
        <dbReference type="EMBL" id="SMY09437.1"/>
    </source>
</evidence>
<dbReference type="AlphaFoldDB" id="A0A238LI87"/>
<gene>
    <name evidence="2" type="ORF">LOM8899_03604</name>
</gene>
<keyword evidence="1" id="KW-0812">Transmembrane</keyword>
<evidence type="ECO:0000256" key="1">
    <source>
        <dbReference type="SAM" id="Phobius"/>
    </source>
</evidence>
<organism evidence="2 3">
    <name type="scientific">Flavimaricola marinus</name>
    <dbReference type="NCBI Taxonomy" id="1819565"/>
    <lineage>
        <taxon>Bacteria</taxon>
        <taxon>Pseudomonadati</taxon>
        <taxon>Pseudomonadota</taxon>
        <taxon>Alphaproteobacteria</taxon>
        <taxon>Rhodobacterales</taxon>
        <taxon>Paracoccaceae</taxon>
        <taxon>Flavimaricola</taxon>
    </lineage>
</organism>
<dbReference type="OrthoDB" id="7907876at2"/>
<dbReference type="RefSeq" id="WP_093993614.1">
    <property type="nucleotide sequence ID" value="NZ_FXZK01000009.1"/>
</dbReference>
<dbReference type="Proteomes" id="UP000201613">
    <property type="component" value="Unassembled WGS sequence"/>
</dbReference>
<accession>A0A238LI87</accession>
<keyword evidence="3" id="KW-1185">Reference proteome</keyword>
<dbReference type="InterPro" id="IPR018895">
    <property type="entry name" value="DUF2474"/>
</dbReference>
<proteinExistence type="predicted"/>
<name>A0A238LI87_9RHOB</name>
<protein>
    <recommendedName>
        <fullName evidence="4">DUF2474 domain-containing protein</fullName>
    </recommendedName>
</protein>
<reference evidence="2 3" key="1">
    <citation type="submission" date="2017-05" db="EMBL/GenBank/DDBJ databases">
        <authorList>
            <person name="Song R."/>
            <person name="Chenine A.L."/>
            <person name="Ruprecht R.M."/>
        </authorList>
    </citation>
    <scope>NUCLEOTIDE SEQUENCE [LARGE SCALE GENOMIC DNA]</scope>
    <source>
        <strain evidence="2 3">CECT 8899</strain>
    </source>
</reference>